<feature type="transmembrane region" description="Helical" evidence="1">
    <location>
        <begin position="82"/>
        <end position="102"/>
    </location>
</feature>
<evidence type="ECO:0000256" key="1">
    <source>
        <dbReference type="SAM" id="Phobius"/>
    </source>
</evidence>
<protein>
    <submittedName>
        <fullName evidence="2">Uncharacterized protein</fullName>
    </submittedName>
</protein>
<dbReference type="AlphaFoldDB" id="A0A2H0W8Q2"/>
<keyword evidence="1" id="KW-0472">Membrane</keyword>
<name>A0A2H0W8Q2_9BACT</name>
<dbReference type="EMBL" id="PEZW01000014">
    <property type="protein sequence ID" value="PIS07728.1"/>
    <property type="molecule type" value="Genomic_DNA"/>
</dbReference>
<reference evidence="3" key="1">
    <citation type="submission" date="2017-09" db="EMBL/GenBank/DDBJ databases">
        <title>Depth-based differentiation of microbial function through sediment-hosted aquifers and enrichment of novel symbionts in the deep terrestrial subsurface.</title>
        <authorList>
            <person name="Probst A.J."/>
            <person name="Ladd B."/>
            <person name="Jarett J.K."/>
            <person name="Geller-Mcgrath D.E."/>
            <person name="Sieber C.M.K."/>
            <person name="Emerson J.B."/>
            <person name="Anantharaman K."/>
            <person name="Thomas B.C."/>
            <person name="Malmstrom R."/>
            <person name="Stieglmeier M."/>
            <person name="Klingl A."/>
            <person name="Woyke T."/>
            <person name="Ryan C.M."/>
            <person name="Banfield J.F."/>
        </authorList>
    </citation>
    <scope>NUCLEOTIDE SEQUENCE [LARGE SCALE GENOMIC DNA]</scope>
</reference>
<feature type="transmembrane region" description="Helical" evidence="1">
    <location>
        <begin position="54"/>
        <end position="76"/>
    </location>
</feature>
<keyword evidence="1" id="KW-0812">Transmembrane</keyword>
<organism evidence="2 3">
    <name type="scientific">Candidatus Berkelbacteria bacterium CG10_big_fil_rev_8_21_14_0_10_43_13</name>
    <dbReference type="NCBI Taxonomy" id="1974514"/>
    <lineage>
        <taxon>Bacteria</taxon>
        <taxon>Candidatus Berkelbacteria</taxon>
    </lineage>
</organism>
<comment type="caution">
    <text evidence="2">The sequence shown here is derived from an EMBL/GenBank/DDBJ whole genome shotgun (WGS) entry which is preliminary data.</text>
</comment>
<feature type="transmembrane region" description="Helical" evidence="1">
    <location>
        <begin position="109"/>
        <end position="130"/>
    </location>
</feature>
<feature type="transmembrane region" description="Helical" evidence="1">
    <location>
        <begin position="21"/>
        <end position="42"/>
    </location>
</feature>
<evidence type="ECO:0000313" key="3">
    <source>
        <dbReference type="Proteomes" id="UP000231382"/>
    </source>
</evidence>
<keyword evidence="1" id="KW-1133">Transmembrane helix</keyword>
<gene>
    <name evidence="2" type="ORF">COT78_02040</name>
</gene>
<accession>A0A2H0W8Q2</accession>
<proteinExistence type="predicted"/>
<evidence type="ECO:0000313" key="2">
    <source>
        <dbReference type="EMBL" id="PIS07728.1"/>
    </source>
</evidence>
<dbReference type="Proteomes" id="UP000231382">
    <property type="component" value="Unassembled WGS sequence"/>
</dbReference>
<sequence>MTKRHFCISAAPLMYGVYSSVWSNTFFTIILVLLFVIVRLIFRAILKKTPVFDFFSKFIFFALLLIIPFSAALSSIVTYNNYYLGFIAYSLYISILFFTFYFHTKIKKTLWLLVIPVFFLILSTVVFYQLNKMANSVSNKTNNSVPTKNMGPVDFSPTLGGCGKASTF</sequence>